<dbReference type="Ensembl" id="ENSSRHT00000064838.1">
    <property type="protein sequence ID" value="ENSSRHP00000063087.1"/>
    <property type="gene ID" value="ENSSRHG00000031437.1"/>
</dbReference>
<reference evidence="2" key="1">
    <citation type="submission" date="2025-08" db="UniProtKB">
        <authorList>
            <consortium name="Ensembl"/>
        </authorList>
    </citation>
    <scope>IDENTIFICATION</scope>
</reference>
<dbReference type="AlphaFoldDB" id="A0A673KBH0"/>
<sequence length="209" mass="24970">YERNSQRAYFIPVLCFSLKLSNKYWAPHVKNKLPFDSQVIEDIYQNEILKSNQYLENYLWPNYTPEASTNGYLMSICCIVNEKFRENVPAWEVCIKPFITYFLLQQELKKVPKLQKFWNLIKKNYEKMEPQDTEQAKKERTFLASLIKKFLVVLMSIPAAGKLVYSHQRFCVIFFLELNIIDCIYALLYTVFQIIMHMPFLFVFPNRSV</sequence>
<evidence type="ECO:0000259" key="1">
    <source>
        <dbReference type="Pfam" id="PF16399"/>
    </source>
</evidence>
<dbReference type="Proteomes" id="UP000472270">
    <property type="component" value="Unassembled WGS sequence"/>
</dbReference>
<evidence type="ECO:0000313" key="3">
    <source>
        <dbReference type="Proteomes" id="UP000472270"/>
    </source>
</evidence>
<feature type="domain" description="RNA helicase aquarius N-terminal" evidence="1">
    <location>
        <begin position="19"/>
        <end position="95"/>
    </location>
</feature>
<protein>
    <recommendedName>
        <fullName evidence="1">RNA helicase aquarius N-terminal domain-containing protein</fullName>
    </recommendedName>
</protein>
<proteinExistence type="predicted"/>
<keyword evidence="3" id="KW-1185">Reference proteome</keyword>
<evidence type="ECO:0000313" key="2">
    <source>
        <dbReference type="Ensembl" id="ENSSRHP00000063087.1"/>
    </source>
</evidence>
<accession>A0A673KBH0</accession>
<dbReference type="InterPro" id="IPR032174">
    <property type="entry name" value="Aquarius_N"/>
</dbReference>
<name>A0A673KBH0_9TELE</name>
<organism evidence="2 3">
    <name type="scientific">Sinocyclocheilus rhinocerous</name>
    <dbReference type="NCBI Taxonomy" id="307959"/>
    <lineage>
        <taxon>Eukaryota</taxon>
        <taxon>Metazoa</taxon>
        <taxon>Chordata</taxon>
        <taxon>Craniata</taxon>
        <taxon>Vertebrata</taxon>
        <taxon>Euteleostomi</taxon>
        <taxon>Actinopterygii</taxon>
        <taxon>Neopterygii</taxon>
        <taxon>Teleostei</taxon>
        <taxon>Ostariophysi</taxon>
        <taxon>Cypriniformes</taxon>
        <taxon>Cyprinidae</taxon>
        <taxon>Cyprininae</taxon>
        <taxon>Sinocyclocheilus</taxon>
    </lineage>
</organism>
<dbReference type="Pfam" id="PF16399">
    <property type="entry name" value="Aquarius_N_1st"/>
    <property type="match status" value="2"/>
</dbReference>
<feature type="domain" description="RNA helicase aquarius N-terminal" evidence="1">
    <location>
        <begin position="104"/>
        <end position="178"/>
    </location>
</feature>
<reference evidence="2" key="2">
    <citation type="submission" date="2025-09" db="UniProtKB">
        <authorList>
            <consortium name="Ensembl"/>
        </authorList>
    </citation>
    <scope>IDENTIFICATION</scope>
</reference>